<dbReference type="RefSeq" id="WP_142896931.1">
    <property type="nucleotide sequence ID" value="NZ_ML660055.1"/>
</dbReference>
<feature type="transmembrane region" description="Helical" evidence="6">
    <location>
        <begin position="98"/>
        <end position="117"/>
    </location>
</feature>
<evidence type="ECO:0000256" key="6">
    <source>
        <dbReference type="SAM" id="Phobius"/>
    </source>
</evidence>
<dbReference type="Proteomes" id="UP000315252">
    <property type="component" value="Unassembled WGS sequence"/>
</dbReference>
<dbReference type="InterPro" id="IPR020846">
    <property type="entry name" value="MFS_dom"/>
</dbReference>
<dbReference type="AlphaFoldDB" id="A0A545TRJ6"/>
<dbReference type="InterPro" id="IPR036259">
    <property type="entry name" value="MFS_trans_sf"/>
</dbReference>
<dbReference type="OrthoDB" id="9768783at2"/>
<feature type="transmembrane region" description="Helical" evidence="6">
    <location>
        <begin position="412"/>
        <end position="431"/>
    </location>
</feature>
<proteinExistence type="predicted"/>
<sequence>MADHNQPQKPESGAESSDWKVSPKALIAWCFFDWANSAFPTVIVTFVFANYFASALASSPEEATGEWGIAISISGLAIAILAPIFGALADQGGPRKPWLFVFTVVCVVCGFALWTIAPDQSLAARALILVGIANAAFELGQVFYNAMLPDLAPVQKLGRLSGWAWGLGYAGGLGCLVLCLFLLIFPEQPLFGLDKSASEEVRATGPLVAAWFAIFAVPLFLLTPDRQASGVSSGEAIRRGMRLLFKTLRELPTHGQIGRFLLARMIYIDGLNTLFVFGGIYAKTKFGMDTEEILIFAILLNITAGIGAAAFGWIDDWIGAKRTITISVVCLTVLCSWILMVDSKFSFYALGCAIGVFIGPTQSASRSMMARLAPAHLRTEMFGLFAFSGKATAFVGPALVSWVTLWTNSQQAGMAVILVFFVVGLLVLAPLKEAES</sequence>
<evidence type="ECO:0000256" key="4">
    <source>
        <dbReference type="ARBA" id="ARBA00022989"/>
    </source>
</evidence>
<evidence type="ECO:0000256" key="5">
    <source>
        <dbReference type="ARBA" id="ARBA00023136"/>
    </source>
</evidence>
<dbReference type="GO" id="GO:0022857">
    <property type="term" value="F:transmembrane transporter activity"/>
    <property type="evidence" value="ECO:0007669"/>
    <property type="project" value="InterPro"/>
</dbReference>
<feature type="transmembrane region" description="Helical" evidence="6">
    <location>
        <begin position="123"/>
        <end position="144"/>
    </location>
</feature>
<dbReference type="PANTHER" id="PTHR23519">
    <property type="entry name" value="AUTOPHAGY-RELATED PROTEIN 22"/>
    <property type="match status" value="1"/>
</dbReference>
<protein>
    <submittedName>
        <fullName evidence="8">MFS transporter</fullName>
    </submittedName>
</protein>
<dbReference type="InterPro" id="IPR024671">
    <property type="entry name" value="Atg22-like"/>
</dbReference>
<evidence type="ECO:0000256" key="3">
    <source>
        <dbReference type="ARBA" id="ARBA00022692"/>
    </source>
</evidence>
<organism evidence="8 9">
    <name type="scientific">Denitrobaculum tricleocarpae</name>
    <dbReference type="NCBI Taxonomy" id="2591009"/>
    <lineage>
        <taxon>Bacteria</taxon>
        <taxon>Pseudomonadati</taxon>
        <taxon>Pseudomonadota</taxon>
        <taxon>Alphaproteobacteria</taxon>
        <taxon>Rhodospirillales</taxon>
        <taxon>Rhodospirillaceae</taxon>
        <taxon>Denitrobaculum</taxon>
    </lineage>
</organism>
<feature type="transmembrane region" description="Helical" evidence="6">
    <location>
        <begin position="382"/>
        <end position="406"/>
    </location>
</feature>
<feature type="domain" description="Major facilitator superfamily (MFS) profile" evidence="7">
    <location>
        <begin position="256"/>
        <end position="436"/>
    </location>
</feature>
<keyword evidence="3 6" id="KW-0812">Transmembrane</keyword>
<dbReference type="InterPro" id="IPR050495">
    <property type="entry name" value="ATG22/LtaA_families"/>
</dbReference>
<dbReference type="SUPFAM" id="SSF103473">
    <property type="entry name" value="MFS general substrate transporter"/>
    <property type="match status" value="1"/>
</dbReference>
<name>A0A545TRJ6_9PROT</name>
<dbReference type="Gene3D" id="1.20.1250.20">
    <property type="entry name" value="MFS general substrate transporter like domains"/>
    <property type="match status" value="2"/>
</dbReference>
<feature type="transmembrane region" description="Helical" evidence="6">
    <location>
        <begin position="164"/>
        <end position="185"/>
    </location>
</feature>
<feature type="transmembrane region" description="Helical" evidence="6">
    <location>
        <begin position="293"/>
        <end position="314"/>
    </location>
</feature>
<feature type="transmembrane region" description="Helical" evidence="6">
    <location>
        <begin position="205"/>
        <end position="223"/>
    </location>
</feature>
<feature type="transmembrane region" description="Helical" evidence="6">
    <location>
        <begin position="261"/>
        <end position="281"/>
    </location>
</feature>
<keyword evidence="5 6" id="KW-0472">Membrane</keyword>
<comment type="caution">
    <text evidence="8">The sequence shown here is derived from an EMBL/GenBank/DDBJ whole genome shotgun (WGS) entry which is preliminary data.</text>
</comment>
<dbReference type="PANTHER" id="PTHR23519:SF1">
    <property type="entry name" value="AUTOPHAGY-RELATED PROTEIN 22"/>
    <property type="match status" value="1"/>
</dbReference>
<gene>
    <name evidence="8" type="ORF">FKG95_13695</name>
</gene>
<dbReference type="Pfam" id="PF11700">
    <property type="entry name" value="ATG22"/>
    <property type="match status" value="1"/>
</dbReference>
<feature type="transmembrane region" description="Helical" evidence="6">
    <location>
        <begin position="69"/>
        <end position="89"/>
    </location>
</feature>
<evidence type="ECO:0000256" key="1">
    <source>
        <dbReference type="ARBA" id="ARBA00004127"/>
    </source>
</evidence>
<keyword evidence="4 6" id="KW-1133">Transmembrane helix</keyword>
<evidence type="ECO:0000313" key="9">
    <source>
        <dbReference type="Proteomes" id="UP000315252"/>
    </source>
</evidence>
<keyword evidence="9" id="KW-1185">Reference proteome</keyword>
<feature type="transmembrane region" description="Helical" evidence="6">
    <location>
        <begin position="323"/>
        <end position="339"/>
    </location>
</feature>
<reference evidence="8 9" key="1">
    <citation type="submission" date="2019-06" db="EMBL/GenBank/DDBJ databases">
        <title>Whole genome sequence for Rhodospirillaceae sp. R148.</title>
        <authorList>
            <person name="Wang G."/>
        </authorList>
    </citation>
    <scope>NUCLEOTIDE SEQUENCE [LARGE SCALE GENOMIC DNA]</scope>
    <source>
        <strain evidence="8 9">R148</strain>
    </source>
</reference>
<feature type="transmembrane region" description="Helical" evidence="6">
    <location>
        <begin position="26"/>
        <end position="49"/>
    </location>
</feature>
<feature type="transmembrane region" description="Helical" evidence="6">
    <location>
        <begin position="345"/>
        <end position="361"/>
    </location>
</feature>
<dbReference type="GO" id="GO:0012505">
    <property type="term" value="C:endomembrane system"/>
    <property type="evidence" value="ECO:0007669"/>
    <property type="project" value="UniProtKB-SubCell"/>
</dbReference>
<dbReference type="PROSITE" id="PS50850">
    <property type="entry name" value="MFS"/>
    <property type="match status" value="1"/>
</dbReference>
<dbReference type="EMBL" id="VHSH01000004">
    <property type="protein sequence ID" value="TQV79751.1"/>
    <property type="molecule type" value="Genomic_DNA"/>
</dbReference>
<keyword evidence="2" id="KW-0813">Transport</keyword>
<evidence type="ECO:0000259" key="7">
    <source>
        <dbReference type="PROSITE" id="PS50850"/>
    </source>
</evidence>
<evidence type="ECO:0000313" key="8">
    <source>
        <dbReference type="EMBL" id="TQV79751.1"/>
    </source>
</evidence>
<comment type="subcellular location">
    <subcellularLocation>
        <location evidence="1">Endomembrane system</location>
        <topology evidence="1">Multi-pass membrane protein</topology>
    </subcellularLocation>
</comment>
<evidence type="ECO:0000256" key="2">
    <source>
        <dbReference type="ARBA" id="ARBA00022448"/>
    </source>
</evidence>
<accession>A0A545TRJ6</accession>